<reference evidence="1 2" key="1">
    <citation type="submission" date="2013-02" db="EMBL/GenBank/DDBJ databases">
        <title>Genome sequence of Clostridium saccharoperbutylacetonicum N1-4(HMT).</title>
        <authorList>
            <person name="Poehlein A."/>
            <person name="Daniel R."/>
        </authorList>
    </citation>
    <scope>NUCLEOTIDE SEQUENCE [LARGE SCALE GENOMIC DNA]</scope>
    <source>
        <strain evidence="2">N1-4(HMT)</strain>
    </source>
</reference>
<proteinExistence type="predicted"/>
<evidence type="ECO:0000313" key="2">
    <source>
        <dbReference type="Proteomes" id="UP000011728"/>
    </source>
</evidence>
<name>M1MUY7_9CLOT</name>
<organism evidence="1 2">
    <name type="scientific">Clostridium saccharoperbutylacetonicum N1-4(HMT)</name>
    <dbReference type="NCBI Taxonomy" id="931276"/>
    <lineage>
        <taxon>Bacteria</taxon>
        <taxon>Bacillati</taxon>
        <taxon>Bacillota</taxon>
        <taxon>Clostridia</taxon>
        <taxon>Eubacteriales</taxon>
        <taxon>Clostridiaceae</taxon>
        <taxon>Clostridium</taxon>
    </lineage>
</organism>
<dbReference type="KEGG" id="csr:Cspa_c15570"/>
<dbReference type="AlphaFoldDB" id="M1MUY7"/>
<gene>
    <name evidence="1" type="ORF">Cspa_c15570</name>
</gene>
<sequence length="75" mass="8767">MSKCPFWSNSREKVECYSECPIFGSELTQGEGSEKCVFHDCSDVSDISFKESMKEEYNFLNVSMYDSEKYLNMNF</sequence>
<dbReference type="RefSeq" id="WP_015391649.1">
    <property type="nucleotide sequence ID" value="NC_020291.1"/>
</dbReference>
<dbReference type="eggNOG" id="ENOG50323HJ">
    <property type="taxonomic scope" value="Bacteria"/>
</dbReference>
<dbReference type="PATRIC" id="fig|931276.5.peg.1521"/>
<dbReference type="OrthoDB" id="1938183at2"/>
<accession>M1MUY7</accession>
<keyword evidence="2" id="KW-1185">Reference proteome</keyword>
<dbReference type="Proteomes" id="UP000011728">
    <property type="component" value="Chromosome"/>
</dbReference>
<dbReference type="HOGENOM" id="CLU_2664674_0_0_9"/>
<protein>
    <submittedName>
        <fullName evidence="1">Uncharacterized protein</fullName>
    </submittedName>
</protein>
<evidence type="ECO:0000313" key="1">
    <source>
        <dbReference type="EMBL" id="AGF55327.1"/>
    </source>
</evidence>
<dbReference type="EMBL" id="CP004121">
    <property type="protein sequence ID" value="AGF55327.1"/>
    <property type="molecule type" value="Genomic_DNA"/>
</dbReference>